<dbReference type="PANTHER" id="PTHR43371">
    <property type="entry name" value="VITAMIN B12-DEPENDENT RIBONUCLEOTIDE REDUCTASE"/>
    <property type="match status" value="1"/>
</dbReference>
<evidence type="ECO:0000256" key="3">
    <source>
        <dbReference type="ARBA" id="ARBA00012274"/>
    </source>
</evidence>
<comment type="cofactor">
    <cofactor evidence="1 14">
        <name>adenosylcob(III)alamin</name>
        <dbReference type="ChEBI" id="CHEBI:18408"/>
    </cofactor>
</comment>
<evidence type="ECO:0000256" key="15">
    <source>
        <dbReference type="SAM" id="MobiDB-lite"/>
    </source>
</evidence>
<name>A0A2M7W3F6_9BACT</name>
<evidence type="ECO:0000256" key="10">
    <source>
        <dbReference type="ARBA" id="ARBA00023157"/>
    </source>
</evidence>
<dbReference type="InterPro" id="IPR000788">
    <property type="entry name" value="RNR_lg_C"/>
</dbReference>
<feature type="region of interest" description="Disordered" evidence="15">
    <location>
        <begin position="686"/>
        <end position="705"/>
    </location>
</feature>
<feature type="domain" description="Ribonucleotide reductase large subunit N-terminal" evidence="16">
    <location>
        <begin position="132"/>
        <end position="187"/>
    </location>
</feature>
<comment type="similarity">
    <text evidence="2 14">Belongs to the ribonucleoside diphosphate reductase class-2 family.</text>
</comment>
<dbReference type="Pfam" id="PF02867">
    <property type="entry name" value="Ribonuc_red_lgC"/>
    <property type="match status" value="1"/>
</dbReference>
<evidence type="ECO:0000259" key="18">
    <source>
        <dbReference type="Pfam" id="PF12637"/>
    </source>
</evidence>
<keyword evidence="11 14" id="KW-0170">Cobalt</keyword>
<dbReference type="GO" id="GO:0009263">
    <property type="term" value="P:deoxyribonucleotide biosynthetic process"/>
    <property type="evidence" value="ECO:0007669"/>
    <property type="project" value="UniProtKB-KW"/>
</dbReference>
<comment type="function">
    <text evidence="12 14">Catalyzes the reduction of ribonucleotides to deoxyribonucleotides. May function to provide a pool of deoxyribonucleotide precursors for DNA repair during oxygen limitation and/or for immediate growth after restoration of oxygen.</text>
</comment>
<evidence type="ECO:0000256" key="13">
    <source>
        <dbReference type="ARBA" id="ARBA00047754"/>
    </source>
</evidence>
<dbReference type="EC" id="1.17.4.1" evidence="3 14"/>
<evidence type="ECO:0000313" key="20">
    <source>
        <dbReference type="Proteomes" id="UP000230137"/>
    </source>
</evidence>
<dbReference type="PRINTS" id="PR01183">
    <property type="entry name" value="RIBORDTASEM1"/>
</dbReference>
<keyword evidence="7 14" id="KW-0547">Nucleotide-binding</keyword>
<dbReference type="InterPro" id="IPR013509">
    <property type="entry name" value="RNR_lsu_N"/>
</dbReference>
<organism evidence="19 20">
    <name type="scientific">Candidatus Berkelbacteria bacterium CG_4_10_14_0_2_um_filter_35_9_33_12</name>
    <dbReference type="NCBI Taxonomy" id="1974499"/>
    <lineage>
        <taxon>Bacteria</taxon>
        <taxon>Candidatus Berkelbacteria</taxon>
    </lineage>
</organism>
<evidence type="ECO:0000259" key="16">
    <source>
        <dbReference type="Pfam" id="PF00317"/>
    </source>
</evidence>
<dbReference type="Proteomes" id="UP000230137">
    <property type="component" value="Unassembled WGS sequence"/>
</dbReference>
<sequence>MSDQDFSLKPIEIVSKNDKQPIKKELNGRAKPTAQIDPLLNLNRQIDFKFDILGNTQLNELGEKIFLDRYALKDVAKTNLNIGDKVIVCIDIYTRQKEIGHIEKFLSDTKVKIKLNDGSIFESDITDIDVPIETMPDEMLDRVAVGVSKVEKTKDLQIDWQKKFRWLLEDWKFVPAGRILAAAGTNQQLTYYNCYVIPSPQDSRRGIIKTLGIMTEIFSRGGGVGINISTLRPKHAYVAGVNGRSSGAVSWGALYSFATGLIEQGGSRRGALMLMLNDWHPDIYDFIDSKRIAGQIINANISVAVSDKFMEQLKNNGNWDLKFPDFSHEKYNQIWDGNIEKWEKNGGKVKIYKTVKAREMWDKIISSAWTSAEPGLFFIERYNKMSNSYYFADIIGTNPCGEQGLPSFGVCNLGALNLAKFYNEKTQDIDWKKLEIASQYATRFLDNIIDATPYFMKENKTQQQGERRVGLNTMGLAELLIKKKIRYGSQESLDFIDKLYNFLTTTVYKASIGLAIEKGAFPQFNAEKYIESGFIKTLPQEIRDLIMKYGIRNVTLLTQAPNGTTGTMVGTSTGIEPFYSWVYQRKSRLGIHDEQVSIYKYWKESHKDKKLPDYFITAMDMTPEDHVRVQATIQRWIDSSISKTCNTPNDYTVEDTKKLYRLLYDLGCKGGTIYRDGSRDEQILSLKKEETEPETDNEKPIRPRPEKLHGVTVSKKTPTGTAFITMNNDEKDNPFEVFVEIGKAGSDIKAMAEALGRLISLFLRLSSSVPGNERIQYIINQLHSIGGSNSIGFGKNRVMSLPDAISQVLENHYNISNGSDNPTAHQASLISTNKITQPKTTTDLCPACGQATYQRTEGCKLCLSCGHSECG</sequence>
<dbReference type="SUPFAM" id="SSF51998">
    <property type="entry name" value="PFL-like glycyl radical enzymes"/>
    <property type="match status" value="1"/>
</dbReference>
<evidence type="ECO:0000259" key="17">
    <source>
        <dbReference type="Pfam" id="PF02867"/>
    </source>
</evidence>
<dbReference type="Gene3D" id="3.20.70.20">
    <property type="match status" value="1"/>
</dbReference>
<evidence type="ECO:0000256" key="14">
    <source>
        <dbReference type="RuleBase" id="RU364064"/>
    </source>
</evidence>
<evidence type="ECO:0000313" key="19">
    <source>
        <dbReference type="EMBL" id="PJA20036.1"/>
    </source>
</evidence>
<dbReference type="PANTHER" id="PTHR43371:SF1">
    <property type="entry name" value="RIBONUCLEOSIDE-DIPHOSPHATE REDUCTASE"/>
    <property type="match status" value="1"/>
</dbReference>
<keyword evidence="10" id="KW-1015">Disulfide bond</keyword>
<accession>A0A2M7W3F6</accession>
<evidence type="ECO:0000256" key="7">
    <source>
        <dbReference type="ARBA" id="ARBA00022741"/>
    </source>
</evidence>
<evidence type="ECO:0000256" key="2">
    <source>
        <dbReference type="ARBA" id="ARBA00007405"/>
    </source>
</evidence>
<dbReference type="AlphaFoldDB" id="A0A2M7W3F6"/>
<dbReference type="InterPro" id="IPR013344">
    <property type="entry name" value="RNR_NrdJ/NrdZ"/>
</dbReference>
<keyword evidence="6 14" id="KW-0237">DNA synthesis</keyword>
<proteinExistence type="inferred from homology"/>
<dbReference type="GO" id="GO:0071897">
    <property type="term" value="P:DNA biosynthetic process"/>
    <property type="evidence" value="ECO:0007669"/>
    <property type="project" value="UniProtKB-KW"/>
</dbReference>
<keyword evidence="9" id="KW-0215">Deoxyribonucleotide synthesis</keyword>
<keyword evidence="8 14" id="KW-0560">Oxidoreductase</keyword>
<dbReference type="NCBIfam" id="TIGR02504">
    <property type="entry name" value="NrdJ_Z"/>
    <property type="match status" value="1"/>
</dbReference>
<feature type="domain" description="Ribonucleotide reductase large subunit C-terminal" evidence="17">
    <location>
        <begin position="194"/>
        <end position="674"/>
    </location>
</feature>
<feature type="domain" description="TSCPD" evidence="18">
    <location>
        <begin position="705"/>
        <end position="813"/>
    </location>
</feature>
<dbReference type="GO" id="GO:0004748">
    <property type="term" value="F:ribonucleoside-diphosphate reductase activity, thioredoxin disulfide as acceptor"/>
    <property type="evidence" value="ECO:0007669"/>
    <property type="project" value="UniProtKB-EC"/>
</dbReference>
<evidence type="ECO:0000256" key="8">
    <source>
        <dbReference type="ARBA" id="ARBA00023002"/>
    </source>
</evidence>
<comment type="catalytic activity">
    <reaction evidence="13 14">
        <text>a 2'-deoxyribonucleoside 5'-diphosphate + [thioredoxin]-disulfide + H2O = a ribonucleoside 5'-diphosphate + [thioredoxin]-dithiol</text>
        <dbReference type="Rhea" id="RHEA:23252"/>
        <dbReference type="Rhea" id="RHEA-COMP:10698"/>
        <dbReference type="Rhea" id="RHEA-COMP:10700"/>
        <dbReference type="ChEBI" id="CHEBI:15377"/>
        <dbReference type="ChEBI" id="CHEBI:29950"/>
        <dbReference type="ChEBI" id="CHEBI:50058"/>
        <dbReference type="ChEBI" id="CHEBI:57930"/>
        <dbReference type="ChEBI" id="CHEBI:73316"/>
        <dbReference type="EC" id="1.17.4.1"/>
    </reaction>
</comment>
<evidence type="ECO:0000256" key="1">
    <source>
        <dbReference type="ARBA" id="ARBA00001922"/>
    </source>
</evidence>
<dbReference type="Pfam" id="PF12637">
    <property type="entry name" value="TSCPD"/>
    <property type="match status" value="1"/>
</dbReference>
<gene>
    <name evidence="19" type="ORF">COX60_03020</name>
</gene>
<comment type="caution">
    <text evidence="19">The sequence shown here is derived from an EMBL/GenBank/DDBJ whole genome shotgun (WGS) entry which is preliminary data.</text>
</comment>
<evidence type="ECO:0000256" key="12">
    <source>
        <dbReference type="ARBA" id="ARBA00025437"/>
    </source>
</evidence>
<dbReference type="Pfam" id="PF00317">
    <property type="entry name" value="Ribonuc_red_lgN"/>
    <property type="match status" value="1"/>
</dbReference>
<dbReference type="InterPro" id="IPR024434">
    <property type="entry name" value="TSCPD_dom"/>
</dbReference>
<evidence type="ECO:0000256" key="6">
    <source>
        <dbReference type="ARBA" id="ARBA00022634"/>
    </source>
</evidence>
<evidence type="ECO:0000256" key="4">
    <source>
        <dbReference type="ARBA" id="ARBA00014409"/>
    </source>
</evidence>
<dbReference type="GO" id="GO:0005524">
    <property type="term" value="F:ATP binding"/>
    <property type="evidence" value="ECO:0007669"/>
    <property type="project" value="InterPro"/>
</dbReference>
<protein>
    <recommendedName>
        <fullName evidence="4 14">Vitamin B12-dependent ribonucleotide reductase</fullName>
        <ecNumber evidence="3 14">1.17.4.1</ecNumber>
    </recommendedName>
</protein>
<dbReference type="CDD" id="cd02888">
    <property type="entry name" value="RNR_II_dimer"/>
    <property type="match status" value="1"/>
</dbReference>
<keyword evidence="5 14" id="KW-0846">Cobalamin</keyword>
<evidence type="ECO:0000256" key="5">
    <source>
        <dbReference type="ARBA" id="ARBA00022628"/>
    </source>
</evidence>
<dbReference type="GO" id="GO:0031419">
    <property type="term" value="F:cobalamin binding"/>
    <property type="evidence" value="ECO:0007669"/>
    <property type="project" value="UniProtKB-KW"/>
</dbReference>
<evidence type="ECO:0000256" key="11">
    <source>
        <dbReference type="ARBA" id="ARBA00023285"/>
    </source>
</evidence>
<reference evidence="20" key="1">
    <citation type="submission" date="2017-09" db="EMBL/GenBank/DDBJ databases">
        <title>Depth-based differentiation of microbial function through sediment-hosted aquifers and enrichment of novel symbionts in the deep terrestrial subsurface.</title>
        <authorList>
            <person name="Probst A.J."/>
            <person name="Ladd B."/>
            <person name="Jarett J.K."/>
            <person name="Geller-Mcgrath D.E."/>
            <person name="Sieber C.M.K."/>
            <person name="Emerson J.B."/>
            <person name="Anantharaman K."/>
            <person name="Thomas B.C."/>
            <person name="Malmstrom R."/>
            <person name="Stieglmeier M."/>
            <person name="Klingl A."/>
            <person name="Woyke T."/>
            <person name="Ryan C.M."/>
            <person name="Banfield J.F."/>
        </authorList>
    </citation>
    <scope>NUCLEOTIDE SEQUENCE [LARGE SCALE GENOMIC DNA]</scope>
</reference>
<evidence type="ECO:0000256" key="9">
    <source>
        <dbReference type="ARBA" id="ARBA00023116"/>
    </source>
</evidence>
<dbReference type="EMBL" id="PFQF01000041">
    <property type="protein sequence ID" value="PJA20036.1"/>
    <property type="molecule type" value="Genomic_DNA"/>
</dbReference>
<dbReference type="InterPro" id="IPR050862">
    <property type="entry name" value="RdRp_reductase_class-2"/>
</dbReference>